<evidence type="ECO:0000256" key="2">
    <source>
        <dbReference type="ARBA" id="ARBA00022448"/>
    </source>
</evidence>
<dbReference type="Gene3D" id="1.20.1530.20">
    <property type="match status" value="1"/>
</dbReference>
<dbReference type="Proteomes" id="UP001589693">
    <property type="component" value="Unassembled WGS sequence"/>
</dbReference>
<evidence type="ECO:0000313" key="10">
    <source>
        <dbReference type="Proteomes" id="UP001589693"/>
    </source>
</evidence>
<evidence type="ECO:0000256" key="7">
    <source>
        <dbReference type="SAM" id="Phobius"/>
    </source>
</evidence>
<sequence length="460" mass="47067">MTLHAAKPVGGGPARRRAAPLGAIGSLLALGVVLAVWGRELFTGETGPHGGFDPIARFLLAVSVIVLVCHLVAALLRRFDQPPVVGEILGGLLLGPSVFGVLWPSGRAWLFPAEVLSTLQVTAQLGLVTFMFLLGCELRLDQVRAHRKAVWTTVAGSMGLPFVAGVAAALAAEGVIAGRFGSTTAYALFFGLAMAITALPVLARILVDLRIDDTAIGRLALTCAAVGDGAAWAALTVLLALTGISGSGSVAAVMGMAAAFVLVTALCVRPALAAVVRRCERTPAGEQLLLPVLAAGAIGFASLSQVIGLHPVIGAFLFGVVVPRDSAAVERISKQLQGFAVTILLPLFFAGVGLSTSLGLLSGVTPWLLFLGLLLVASVVKFIGAGGGAKLAGMSTVDSLRIGTLMNCRGVTELVLATIGLQYKLVNELGFTILVLIALVTTAATGPLMQLLSRRAGTPG</sequence>
<evidence type="ECO:0000256" key="4">
    <source>
        <dbReference type="ARBA" id="ARBA00022989"/>
    </source>
</evidence>
<reference evidence="9 10" key="1">
    <citation type="submission" date="2024-09" db="EMBL/GenBank/DDBJ databases">
        <authorList>
            <person name="Sun Q."/>
            <person name="Mori K."/>
        </authorList>
    </citation>
    <scope>NUCLEOTIDE SEQUENCE [LARGE SCALE GENOMIC DNA]</scope>
    <source>
        <strain evidence="9 10">TBRC 7907</strain>
    </source>
</reference>
<evidence type="ECO:0000259" key="8">
    <source>
        <dbReference type="Pfam" id="PF00999"/>
    </source>
</evidence>
<dbReference type="InterPro" id="IPR006153">
    <property type="entry name" value="Cation/H_exchanger_TM"/>
</dbReference>
<keyword evidence="3 7" id="KW-0812">Transmembrane</keyword>
<comment type="subcellular location">
    <subcellularLocation>
        <location evidence="1">Membrane</location>
        <topology evidence="1">Multi-pass membrane protein</topology>
    </subcellularLocation>
</comment>
<feature type="transmembrane region" description="Helical" evidence="7">
    <location>
        <begin position="250"/>
        <end position="276"/>
    </location>
</feature>
<evidence type="ECO:0000256" key="1">
    <source>
        <dbReference type="ARBA" id="ARBA00004141"/>
    </source>
</evidence>
<evidence type="ECO:0000313" key="9">
    <source>
        <dbReference type="EMBL" id="MFB9904460.1"/>
    </source>
</evidence>
<feature type="transmembrane region" description="Helical" evidence="7">
    <location>
        <begin position="184"/>
        <end position="207"/>
    </location>
</feature>
<feature type="transmembrane region" description="Helical" evidence="7">
    <location>
        <begin position="288"/>
        <end position="318"/>
    </location>
</feature>
<proteinExistence type="predicted"/>
<feature type="transmembrane region" description="Helical" evidence="7">
    <location>
        <begin position="88"/>
        <end position="106"/>
    </location>
</feature>
<comment type="caution">
    <text evidence="9">The sequence shown here is derived from an EMBL/GenBank/DDBJ whole genome shotgun (WGS) entry which is preliminary data.</text>
</comment>
<organism evidence="9 10">
    <name type="scientific">Allokutzneria oryzae</name>
    <dbReference type="NCBI Taxonomy" id="1378989"/>
    <lineage>
        <taxon>Bacteria</taxon>
        <taxon>Bacillati</taxon>
        <taxon>Actinomycetota</taxon>
        <taxon>Actinomycetes</taxon>
        <taxon>Pseudonocardiales</taxon>
        <taxon>Pseudonocardiaceae</taxon>
        <taxon>Allokutzneria</taxon>
    </lineage>
</organism>
<feature type="transmembrane region" description="Helical" evidence="7">
    <location>
        <begin position="368"/>
        <end position="389"/>
    </location>
</feature>
<evidence type="ECO:0000256" key="6">
    <source>
        <dbReference type="ARBA" id="ARBA00023136"/>
    </source>
</evidence>
<feature type="transmembrane region" description="Helical" evidence="7">
    <location>
        <begin position="338"/>
        <end position="361"/>
    </location>
</feature>
<dbReference type="PANTHER" id="PTHR32468">
    <property type="entry name" value="CATION/H + ANTIPORTER"/>
    <property type="match status" value="1"/>
</dbReference>
<feature type="transmembrane region" description="Helical" evidence="7">
    <location>
        <begin position="219"/>
        <end position="244"/>
    </location>
</feature>
<feature type="transmembrane region" description="Helical" evidence="7">
    <location>
        <begin position="21"/>
        <end position="38"/>
    </location>
</feature>
<keyword evidence="4 7" id="KW-1133">Transmembrane helix</keyword>
<keyword evidence="6 7" id="KW-0472">Membrane</keyword>
<keyword evidence="10" id="KW-1185">Reference proteome</keyword>
<accession>A0ABV5ZU96</accession>
<feature type="transmembrane region" description="Helical" evidence="7">
    <location>
        <begin position="429"/>
        <end position="452"/>
    </location>
</feature>
<dbReference type="InterPro" id="IPR038770">
    <property type="entry name" value="Na+/solute_symporter_sf"/>
</dbReference>
<dbReference type="InterPro" id="IPR050794">
    <property type="entry name" value="CPA2_transporter"/>
</dbReference>
<dbReference type="EMBL" id="JBHLZU010000009">
    <property type="protein sequence ID" value="MFB9904460.1"/>
    <property type="molecule type" value="Genomic_DNA"/>
</dbReference>
<protein>
    <submittedName>
        <fullName evidence="9">Cation:proton antiporter</fullName>
    </submittedName>
</protein>
<feature type="transmembrane region" description="Helical" evidence="7">
    <location>
        <begin position="58"/>
        <end position="76"/>
    </location>
</feature>
<gene>
    <name evidence="9" type="ORF">ACFFQA_11015</name>
</gene>
<keyword evidence="5" id="KW-0406">Ion transport</keyword>
<feature type="transmembrane region" description="Helical" evidence="7">
    <location>
        <begin position="150"/>
        <end position="172"/>
    </location>
</feature>
<dbReference type="Pfam" id="PF00999">
    <property type="entry name" value="Na_H_Exchanger"/>
    <property type="match status" value="1"/>
</dbReference>
<keyword evidence="2" id="KW-0813">Transport</keyword>
<evidence type="ECO:0000256" key="3">
    <source>
        <dbReference type="ARBA" id="ARBA00022692"/>
    </source>
</evidence>
<evidence type="ECO:0000256" key="5">
    <source>
        <dbReference type="ARBA" id="ARBA00023065"/>
    </source>
</evidence>
<dbReference type="PANTHER" id="PTHR32468:SF0">
    <property type="entry name" value="K(+)_H(+) ANTIPORTER 1"/>
    <property type="match status" value="1"/>
</dbReference>
<feature type="domain" description="Cation/H+ exchanger transmembrane" evidence="8">
    <location>
        <begin position="67"/>
        <end position="446"/>
    </location>
</feature>
<name>A0ABV5ZU96_9PSEU</name>
<feature type="transmembrane region" description="Helical" evidence="7">
    <location>
        <begin position="118"/>
        <end position="138"/>
    </location>
</feature>
<dbReference type="RefSeq" id="WP_377851659.1">
    <property type="nucleotide sequence ID" value="NZ_JBHLZU010000009.1"/>
</dbReference>